<sequence length="442" mass="51682">MAIQKLPKKAPNTPGVYIFRRGKIAIYVGKAENLRKRLASYFRKNAGAKVESLREEATRLEWNELSSDIEALIKESELIKKYRPKYNILMRDDKNYFYVGFSQDEFPKIFITHQPFRTENCKLKIENSSYVGPFTSGSALYQTLKILRRIFPYCTCKKFHTRPCLNAQISRCPGFCCYSPPIVNPFKTRSYFKWQNEYHRNIQNITAVLCGKKKTLIRKLRKEMREAAKKEEFERAAELQKQIEGIENIFLHRMFLDHALAKQRRGHDWQKIERTIQALFGTMRRIRRVEGYDISNISGTAATGSMAVFVDGAPSKNNYRKFKIKTVTGISDVDMHREVLNRRFRHSDGWGTPDLLLIDGGKPQVSAALQALQMRKVKGILLAGLAKREEELFLPGRRDPIRLDFLPAHTSHFFQHVRDESHRFAKKYHHKLREISYRNESR</sequence>
<evidence type="ECO:0008006" key="12">
    <source>
        <dbReference type="Google" id="ProtNLM"/>
    </source>
</evidence>
<dbReference type="InterPro" id="IPR001162">
    <property type="entry name" value="UvrC_RNase_H_dom"/>
</dbReference>
<evidence type="ECO:0000259" key="8">
    <source>
        <dbReference type="PROSITE" id="PS50164"/>
    </source>
</evidence>
<dbReference type="AlphaFoldDB" id="A0A1G2K601"/>
<dbReference type="PROSITE" id="PS50164">
    <property type="entry name" value="GIY_YIG"/>
    <property type="match status" value="1"/>
</dbReference>
<evidence type="ECO:0000256" key="3">
    <source>
        <dbReference type="ARBA" id="ARBA00022769"/>
    </source>
</evidence>
<keyword evidence="4" id="KW-0267">Excision nuclease</keyword>
<feature type="coiled-coil region" evidence="6">
    <location>
        <begin position="217"/>
        <end position="249"/>
    </location>
</feature>
<dbReference type="Pfam" id="PF08459">
    <property type="entry name" value="UvrC_RNaseH_dom"/>
    <property type="match status" value="1"/>
</dbReference>
<dbReference type="Gene3D" id="3.40.1440.10">
    <property type="entry name" value="GIY-YIG endonuclease"/>
    <property type="match status" value="1"/>
</dbReference>
<dbReference type="Pfam" id="PF02151">
    <property type="entry name" value="UVR"/>
    <property type="match status" value="1"/>
</dbReference>
<dbReference type="InterPro" id="IPR050066">
    <property type="entry name" value="UvrABC_protein_C"/>
</dbReference>
<evidence type="ECO:0000313" key="11">
    <source>
        <dbReference type="Proteomes" id="UP000177392"/>
    </source>
</evidence>
<dbReference type="PROSITE" id="PS50151">
    <property type="entry name" value="UVR"/>
    <property type="match status" value="1"/>
</dbReference>
<evidence type="ECO:0000259" key="7">
    <source>
        <dbReference type="PROSITE" id="PS50151"/>
    </source>
</evidence>
<dbReference type="Gene3D" id="3.30.420.340">
    <property type="entry name" value="UvrC, RNAse H endonuclease domain"/>
    <property type="match status" value="1"/>
</dbReference>
<protein>
    <recommendedName>
        <fullName evidence="12">Excinuclease ABC subunit C</fullName>
    </recommendedName>
</protein>
<dbReference type="InterPro" id="IPR047296">
    <property type="entry name" value="GIY-YIG_UvrC_Cho"/>
</dbReference>
<dbReference type="SMART" id="SM00465">
    <property type="entry name" value="GIYc"/>
    <property type="match status" value="1"/>
</dbReference>
<accession>A0A1G2K601</accession>
<dbReference type="Proteomes" id="UP000177392">
    <property type="component" value="Unassembled WGS sequence"/>
</dbReference>
<comment type="caution">
    <text evidence="10">The sequence shown here is derived from an EMBL/GenBank/DDBJ whole genome shotgun (WGS) entry which is preliminary data.</text>
</comment>
<reference evidence="10 11" key="1">
    <citation type="journal article" date="2016" name="Nat. Commun.">
        <title>Thousands of microbial genomes shed light on interconnected biogeochemical processes in an aquifer system.</title>
        <authorList>
            <person name="Anantharaman K."/>
            <person name="Brown C.T."/>
            <person name="Hug L.A."/>
            <person name="Sharon I."/>
            <person name="Castelle C.J."/>
            <person name="Probst A.J."/>
            <person name="Thomas B.C."/>
            <person name="Singh A."/>
            <person name="Wilkins M.J."/>
            <person name="Karaoz U."/>
            <person name="Brodie E.L."/>
            <person name="Williams K.H."/>
            <person name="Hubbard S.S."/>
            <person name="Banfield J.F."/>
        </authorList>
    </citation>
    <scope>NUCLEOTIDE SEQUENCE [LARGE SCALE GENOMIC DNA]</scope>
</reference>
<dbReference type="GO" id="GO:0009380">
    <property type="term" value="C:excinuclease repair complex"/>
    <property type="evidence" value="ECO:0007669"/>
    <property type="project" value="TreeGrafter"/>
</dbReference>
<proteinExistence type="predicted"/>
<dbReference type="InterPro" id="IPR036876">
    <property type="entry name" value="UVR_dom_sf"/>
</dbReference>
<evidence type="ECO:0000256" key="5">
    <source>
        <dbReference type="ARBA" id="ARBA00023204"/>
    </source>
</evidence>
<feature type="domain" description="UvrC family homology region profile" evidence="9">
    <location>
        <begin position="256"/>
        <end position="372"/>
    </location>
</feature>
<organism evidence="10 11">
    <name type="scientific">Candidatus Sungbacteria bacterium GWC2_49_10</name>
    <dbReference type="NCBI Taxonomy" id="1802263"/>
    <lineage>
        <taxon>Bacteria</taxon>
        <taxon>Candidatus Sungiibacteriota</taxon>
    </lineage>
</organism>
<dbReference type="InterPro" id="IPR001943">
    <property type="entry name" value="UVR_dom"/>
</dbReference>
<evidence type="ECO:0000256" key="1">
    <source>
        <dbReference type="ARBA" id="ARBA00022490"/>
    </source>
</evidence>
<keyword evidence="3" id="KW-0228">DNA excision</keyword>
<dbReference type="EMBL" id="MHQB01000026">
    <property type="protein sequence ID" value="OGZ93858.1"/>
    <property type="molecule type" value="Genomic_DNA"/>
</dbReference>
<evidence type="ECO:0000256" key="6">
    <source>
        <dbReference type="SAM" id="Coils"/>
    </source>
</evidence>
<dbReference type="SUPFAM" id="SSF82771">
    <property type="entry name" value="GIY-YIG endonuclease"/>
    <property type="match status" value="1"/>
</dbReference>
<feature type="domain" description="GIY-YIG" evidence="8">
    <location>
        <begin position="12"/>
        <end position="88"/>
    </location>
</feature>
<dbReference type="Gene3D" id="4.10.860.10">
    <property type="entry name" value="UVR domain"/>
    <property type="match status" value="1"/>
</dbReference>
<dbReference type="SUPFAM" id="SSF46600">
    <property type="entry name" value="C-terminal UvrC-binding domain of UvrB"/>
    <property type="match status" value="1"/>
</dbReference>
<keyword evidence="1" id="KW-0963">Cytoplasm</keyword>
<name>A0A1G2K601_9BACT</name>
<dbReference type="GO" id="GO:0009381">
    <property type="term" value="F:excinuclease ABC activity"/>
    <property type="evidence" value="ECO:0007669"/>
    <property type="project" value="InterPro"/>
</dbReference>
<dbReference type="PANTHER" id="PTHR30562:SF1">
    <property type="entry name" value="UVRABC SYSTEM PROTEIN C"/>
    <property type="match status" value="1"/>
</dbReference>
<evidence type="ECO:0000313" key="10">
    <source>
        <dbReference type="EMBL" id="OGZ93858.1"/>
    </source>
</evidence>
<dbReference type="PROSITE" id="PS50165">
    <property type="entry name" value="UVRC"/>
    <property type="match status" value="1"/>
</dbReference>
<keyword evidence="2" id="KW-0227">DNA damage</keyword>
<keyword evidence="6" id="KW-0175">Coiled coil</keyword>
<dbReference type="InterPro" id="IPR000305">
    <property type="entry name" value="GIY-YIG_endonuc"/>
</dbReference>
<keyword evidence="5" id="KW-0234">DNA repair</keyword>
<gene>
    <name evidence="10" type="ORF">A2131_00240</name>
</gene>
<feature type="domain" description="UVR" evidence="7">
    <location>
        <begin position="214"/>
        <end position="249"/>
    </location>
</feature>
<dbReference type="InterPro" id="IPR038476">
    <property type="entry name" value="UvrC_RNase_H_dom_sf"/>
</dbReference>
<evidence type="ECO:0000256" key="2">
    <source>
        <dbReference type="ARBA" id="ARBA00022763"/>
    </source>
</evidence>
<dbReference type="FunFam" id="3.40.1440.10:FF:000001">
    <property type="entry name" value="UvrABC system protein C"/>
    <property type="match status" value="1"/>
</dbReference>
<evidence type="ECO:0000259" key="9">
    <source>
        <dbReference type="PROSITE" id="PS50165"/>
    </source>
</evidence>
<dbReference type="Pfam" id="PF01541">
    <property type="entry name" value="GIY-YIG"/>
    <property type="match status" value="1"/>
</dbReference>
<dbReference type="GO" id="GO:0006289">
    <property type="term" value="P:nucleotide-excision repair"/>
    <property type="evidence" value="ECO:0007669"/>
    <property type="project" value="InterPro"/>
</dbReference>
<dbReference type="CDD" id="cd10434">
    <property type="entry name" value="GIY-YIG_UvrC_Cho"/>
    <property type="match status" value="1"/>
</dbReference>
<dbReference type="InterPro" id="IPR035901">
    <property type="entry name" value="GIY-YIG_endonuc_sf"/>
</dbReference>
<evidence type="ECO:0000256" key="4">
    <source>
        <dbReference type="ARBA" id="ARBA00022881"/>
    </source>
</evidence>
<dbReference type="PANTHER" id="PTHR30562">
    <property type="entry name" value="UVRC/OXIDOREDUCTASE"/>
    <property type="match status" value="1"/>
</dbReference>